<organism evidence="2 3">
    <name type="scientific">Apodospora peruviana</name>
    <dbReference type="NCBI Taxonomy" id="516989"/>
    <lineage>
        <taxon>Eukaryota</taxon>
        <taxon>Fungi</taxon>
        <taxon>Dikarya</taxon>
        <taxon>Ascomycota</taxon>
        <taxon>Pezizomycotina</taxon>
        <taxon>Sordariomycetes</taxon>
        <taxon>Sordariomycetidae</taxon>
        <taxon>Sordariales</taxon>
        <taxon>Lasiosphaeriaceae</taxon>
        <taxon>Apodospora</taxon>
    </lineage>
</organism>
<evidence type="ECO:0000313" key="2">
    <source>
        <dbReference type="EMBL" id="KAK3313354.1"/>
    </source>
</evidence>
<dbReference type="InterPro" id="IPR046538">
    <property type="entry name" value="DUF6603"/>
</dbReference>
<dbReference type="Proteomes" id="UP001283341">
    <property type="component" value="Unassembled WGS sequence"/>
</dbReference>
<keyword evidence="3" id="KW-1185">Reference proteome</keyword>
<dbReference type="Gene3D" id="3.60.15.10">
    <property type="entry name" value="Ribonuclease Z/Hydroxyacylglutathione hydrolase-like"/>
    <property type="match status" value="1"/>
</dbReference>
<comment type="caution">
    <text evidence="2">The sequence shown here is derived from an EMBL/GenBank/DDBJ whole genome shotgun (WGS) entry which is preliminary data.</text>
</comment>
<feature type="domain" description="DUF6603" evidence="1">
    <location>
        <begin position="1607"/>
        <end position="2152"/>
    </location>
</feature>
<proteinExistence type="predicted"/>
<gene>
    <name evidence="2" type="ORF">B0H66DRAFT_522319</name>
</gene>
<protein>
    <recommendedName>
        <fullName evidence="1">DUF6603 domain-containing protein</fullName>
    </recommendedName>
</protein>
<sequence>MPWEVHSHHLNINEGDCAVHLVVASPNNNGTYNINKAVLIDGGRSEGADHIKSFVHLCRNNQYIRYGGTFQFFHSVVVTHWDGDHKDGLERYFDNELKMVLNAAIALHQINDPQVLQNLLNNFTITPTSVRADSTRWYAPYWVKGNRKVTDTCIPPSTWRLGAGNALYIRVEVSLFGGGGQAQVEMPMGVVTYGGDNDGVLACDIFTHQRIFADPENATSPETVAVALNARQNDQQNDIDRTRPAMFCVAVDEKFCGTTELHRRFNNYSWDWQNLGEMKLVRNVNNIYANPSGVEESQETGIQSIRGRTTSNNLASIVSMIIWPAWNASNLSYATHYIGGDAGDDIEEKVLYWAAEQEQGNQNIFWPINVPAMKLSHHGAKFSTPIAMLPAWRPRSIVCSNGMHQGHNHIAWPTAMLVRAWCHWRATYERNNYTKRLYCLNYPVYFVPRWKVASGAQGALVPVMKMGALKPLKDDDRDAENWRILVTRLLAEGREIPIKLVRQGMKSFATTGAVLLSPQMKSQWNSYSAIDDDKYTPNAQLASSTDYSTQFVRDVEVVQSADDPAYVRYYQGQMLAEDQRHATGAWDFNTIVVNPPLLYAQDEDSADEWECIGGSGTESWDSDSDDIVLLDGPSEPRRQKPMNKRTTAPWYCTRENFRPLVNNLVSERVGRGLNRAVWGDAASDPAAKEDSDSIQWPAYNPQDEQALEWLSHNRVDPLCHLVSTTTTLKDNDPLNQAAAVRDSPLDLLLERLTTGALVLSTAPIAQRKSIPLDDSDELLHFLRDIFSPVTDGTCRVGVDLDSTGVHGFEATLDLTDLLAAKQNAKPTPPKTLRAMRATNTLTFKSAYNGTAFKALEGGTHPSWVVGGTANSPDCIGPAQMILMGLDPDAPSPQYSLEQILRLVDIKDNGMSRYFSLLTKFELANDAGSRNALWFIPLSSHTATLRLVFKPAESGNLTAFKDNILKTVRDYTGLEKLDVTEPCIVAKRTWTQAVGSLPPTSTSELAFAAKITFASKSATLTLNSTLVIEQYSVVVVVSFGEKNQGLTPDQLLTFIAETFTGNNEVPLKDFFPNAALENVRLLRIVYQMNERSKFVSLDFQINWASLVLKVTVTYNFTSREFGMYGNLFPENRPSKLPEVFNYRPYLPDYEEWTILSRTSVGTAQIQAENMEGIARLDDIYRQLTSTTAKADDGETLTPGPFEMELLELNWSLEGSVISFGATVVCPERVPGKKYRLPPIQFTAGSLDLKFDYKDKADKIKRIAVAGAEEDDPDDESKICNCTVGLEYADKVWTLGASVTGLSGSMLYSIFDDDCNHEVTQLLKTVFLDLSIVYRYDKAGEGSSFLITGALYISSLELRCTYLHEGDKEWQFSADVALGNQKASLIGLAQALFGVDDKALPPWVGDVEAKSNALRAAEASSLASLEIVALADRLVMMFRFRLGDGTTVVFYQTQEKKKQDEKERKKPKRALMLSVEGLPGIPPIPMVGTIKQPFEKLDFVWVLDSNTEGQGLTRADIKALGMAVDKSVNSALYPRLRYQDTIKKGSENDADVLLAPGFHFVVSNMEKVMLDYTFGNKKKDKDKKKPDSKALCTGTSDLYTEGDTATTPINKMIGPVTLLGLGLGFNLETNTLSLALDGTLELGPLGFTLIGFEVSFTFEKGATLRNPGPIKPSFSLSGLGASFERDPIVLAGLFERGKMPNGDVYYQGAASVGFAPYVFRAAGYYGENTEQASSKAITHHHHLEKFASFLIYCTLEGPLFTIGYAEVRGLTGGFGYNTCITLPTVDSVLKFPFLTVPKSSSPDSTQGAQTSLIKSGWFATKKGSYWVAAGVTVLAFQMLSVSAVVVVEWNPSVKLGLFGVATAEMPRQAQHKFARVQLALAATVDFESGVLRVDGQLTPASFVLDPHCHLSGGFALYAWFGSKDPSMQGSWVFTVGGYHPRFIAPQQFPVGIPRLGISWSFDRYVSISGEAYFAITPKVCMGGGRLHVTMSIGPLDAYFDAYADFLIQYRPFRFETSGGLSVGVRYTLDLWLVSINISVDIAARLYLEGPPVRGVVHVDFWVFGFDVSFGKKEIASGAPILLDDFYDLVLQAEARQPALLPMAVGEGDVDEEVAPAAVAHILSCTSGIVADNATSAPKAGDPWRVRGAVFAFTVASKFVFDGYDVVTVIHGQKDHKHSPPCPGKGQIYARPMGLEKPIHSSSVKVTITRQPVELLAEEEDDSPNPVWNEVICSTAALPTALWGKVNSSDPLDGRTDTVVNLPNSLALYAPGANMSKDKIAEFNVAKSMGSVAYETDFLKSVPMSKEWDPAPPFTPPEAQYHRVEEVWEEKGKTVAAEFAEFWCNLPVFGWVGDDKKPAASGMWPEKLVKVLEVEYTEAPRMTRVSVASC</sequence>
<accession>A0AAE0M073</accession>
<name>A0AAE0M073_9PEZI</name>
<reference evidence="2" key="2">
    <citation type="submission" date="2023-06" db="EMBL/GenBank/DDBJ databases">
        <authorList>
            <consortium name="Lawrence Berkeley National Laboratory"/>
            <person name="Haridas S."/>
            <person name="Hensen N."/>
            <person name="Bonometti L."/>
            <person name="Westerberg I."/>
            <person name="Brannstrom I.O."/>
            <person name="Guillou S."/>
            <person name="Cros-Aarteil S."/>
            <person name="Calhoun S."/>
            <person name="Kuo A."/>
            <person name="Mondo S."/>
            <person name="Pangilinan J."/>
            <person name="Riley R."/>
            <person name="Labutti K."/>
            <person name="Andreopoulos B."/>
            <person name="Lipzen A."/>
            <person name="Chen C."/>
            <person name="Yanf M."/>
            <person name="Daum C."/>
            <person name="Ng V."/>
            <person name="Clum A."/>
            <person name="Steindorff A."/>
            <person name="Ohm R."/>
            <person name="Martin F."/>
            <person name="Silar P."/>
            <person name="Natvig D."/>
            <person name="Lalanne C."/>
            <person name="Gautier V."/>
            <person name="Ament-Velasquez S.L."/>
            <person name="Kruys A."/>
            <person name="Hutchinson M.I."/>
            <person name="Powell A.J."/>
            <person name="Barry K."/>
            <person name="Miller A.N."/>
            <person name="Grigoriev I.V."/>
            <person name="Debuchy R."/>
            <person name="Gladieux P."/>
            <person name="Thoren M.H."/>
            <person name="Johannesson H."/>
        </authorList>
    </citation>
    <scope>NUCLEOTIDE SEQUENCE</scope>
    <source>
        <strain evidence="2">CBS 118394</strain>
    </source>
</reference>
<reference evidence="2" key="1">
    <citation type="journal article" date="2023" name="Mol. Phylogenet. Evol.">
        <title>Genome-scale phylogeny and comparative genomics of the fungal order Sordariales.</title>
        <authorList>
            <person name="Hensen N."/>
            <person name="Bonometti L."/>
            <person name="Westerberg I."/>
            <person name="Brannstrom I.O."/>
            <person name="Guillou S."/>
            <person name="Cros-Aarteil S."/>
            <person name="Calhoun S."/>
            <person name="Haridas S."/>
            <person name="Kuo A."/>
            <person name="Mondo S."/>
            <person name="Pangilinan J."/>
            <person name="Riley R."/>
            <person name="LaButti K."/>
            <person name="Andreopoulos B."/>
            <person name="Lipzen A."/>
            <person name="Chen C."/>
            <person name="Yan M."/>
            <person name="Daum C."/>
            <person name="Ng V."/>
            <person name="Clum A."/>
            <person name="Steindorff A."/>
            <person name="Ohm R.A."/>
            <person name="Martin F."/>
            <person name="Silar P."/>
            <person name="Natvig D.O."/>
            <person name="Lalanne C."/>
            <person name="Gautier V."/>
            <person name="Ament-Velasquez S.L."/>
            <person name="Kruys A."/>
            <person name="Hutchinson M.I."/>
            <person name="Powell A.J."/>
            <person name="Barry K."/>
            <person name="Miller A.N."/>
            <person name="Grigoriev I.V."/>
            <person name="Debuchy R."/>
            <person name="Gladieux P."/>
            <person name="Hiltunen Thoren M."/>
            <person name="Johannesson H."/>
        </authorList>
    </citation>
    <scope>NUCLEOTIDE SEQUENCE</scope>
    <source>
        <strain evidence="2">CBS 118394</strain>
    </source>
</reference>
<dbReference type="EMBL" id="JAUEDM010000007">
    <property type="protein sequence ID" value="KAK3313354.1"/>
    <property type="molecule type" value="Genomic_DNA"/>
</dbReference>
<evidence type="ECO:0000259" key="1">
    <source>
        <dbReference type="Pfam" id="PF20248"/>
    </source>
</evidence>
<dbReference type="Pfam" id="PF20248">
    <property type="entry name" value="DUF6603"/>
    <property type="match status" value="1"/>
</dbReference>
<evidence type="ECO:0000313" key="3">
    <source>
        <dbReference type="Proteomes" id="UP001283341"/>
    </source>
</evidence>
<dbReference type="InterPro" id="IPR036866">
    <property type="entry name" value="RibonucZ/Hydroxyglut_hydro"/>
</dbReference>